<organism evidence="2 3">
    <name type="scientific">Gracilibacillus orientalis</name>
    <dbReference type="NCBI Taxonomy" id="334253"/>
    <lineage>
        <taxon>Bacteria</taxon>
        <taxon>Bacillati</taxon>
        <taxon>Bacillota</taxon>
        <taxon>Bacilli</taxon>
        <taxon>Bacillales</taxon>
        <taxon>Bacillaceae</taxon>
        <taxon>Gracilibacillus</taxon>
    </lineage>
</organism>
<evidence type="ECO:0000313" key="2">
    <source>
        <dbReference type="EMBL" id="SFL61506.1"/>
    </source>
</evidence>
<dbReference type="AlphaFoldDB" id="A0A1I4J5Z4"/>
<dbReference type="Proteomes" id="UP000198565">
    <property type="component" value="Unassembled WGS sequence"/>
</dbReference>
<evidence type="ECO:0000256" key="1">
    <source>
        <dbReference type="SAM" id="Phobius"/>
    </source>
</evidence>
<dbReference type="STRING" id="334253.SAMN04487943_102463"/>
<evidence type="ECO:0000313" key="3">
    <source>
        <dbReference type="Proteomes" id="UP000198565"/>
    </source>
</evidence>
<sequence>MNSIVIKQNEQKSIEILAAQRLTYTQGKKLQTSEFFISVVLVVFFNLLSLVIQNFAEGYLTELNIFNAFVVSIALVVSEAVLNPNISKRKEKAAKLQELFDCYVLGIDHNSIKTGVLPDYESINSLYKKFISNKGDINLLQDWYSKDVENVPLEYGRIICQRSNFWWDVTLRLKYRQIVIISAIFLLLFLLSVTSLVGLTFNSFLINVLMPFLPALILVIRRVNQNSQAIISKKYLKEKVEEVWEDIFVNIKSDSELYDIARELQNEIFENRKTNTLIPEFIYMKMRSDQEEDMGYSVNKMVDEFHERYSN</sequence>
<keyword evidence="1" id="KW-0812">Transmembrane</keyword>
<keyword evidence="1" id="KW-0472">Membrane</keyword>
<reference evidence="3" key="1">
    <citation type="submission" date="2016-10" db="EMBL/GenBank/DDBJ databases">
        <authorList>
            <person name="Varghese N."/>
            <person name="Submissions S."/>
        </authorList>
    </citation>
    <scope>NUCLEOTIDE SEQUENCE [LARGE SCALE GENOMIC DNA]</scope>
    <source>
        <strain evidence="3">CGMCC 1.4250</strain>
    </source>
</reference>
<protein>
    <submittedName>
        <fullName evidence="2">Uncharacterized protein</fullName>
    </submittedName>
</protein>
<dbReference type="Pfam" id="PF18159">
    <property type="entry name" value="S_4TM"/>
    <property type="match status" value="1"/>
</dbReference>
<feature type="transmembrane region" description="Helical" evidence="1">
    <location>
        <begin position="204"/>
        <end position="224"/>
    </location>
</feature>
<keyword evidence="3" id="KW-1185">Reference proteome</keyword>
<feature type="transmembrane region" description="Helical" evidence="1">
    <location>
        <begin position="35"/>
        <end position="53"/>
    </location>
</feature>
<dbReference type="EMBL" id="FOTR01000002">
    <property type="protein sequence ID" value="SFL61506.1"/>
    <property type="molecule type" value="Genomic_DNA"/>
</dbReference>
<dbReference type="InterPro" id="IPR049920">
    <property type="entry name" value="IK1_05631-like"/>
</dbReference>
<feature type="transmembrane region" description="Helical" evidence="1">
    <location>
        <begin position="65"/>
        <end position="82"/>
    </location>
</feature>
<gene>
    <name evidence="2" type="ORF">SAMN04487943_102463</name>
</gene>
<proteinExistence type="predicted"/>
<dbReference type="RefSeq" id="WP_091482321.1">
    <property type="nucleotide sequence ID" value="NZ_FOTR01000002.1"/>
</dbReference>
<name>A0A1I4J5Z4_9BACI</name>
<dbReference type="OrthoDB" id="2943409at2"/>
<feature type="transmembrane region" description="Helical" evidence="1">
    <location>
        <begin position="178"/>
        <end position="198"/>
    </location>
</feature>
<keyword evidence="1" id="KW-1133">Transmembrane helix</keyword>
<accession>A0A1I4J5Z4</accession>